<dbReference type="RefSeq" id="WP_228847175.1">
    <property type="nucleotide sequence ID" value="NZ_JADCKQ010000001.1"/>
</dbReference>
<dbReference type="GO" id="GO:0031419">
    <property type="term" value="F:cobalamin binding"/>
    <property type="evidence" value="ECO:0007669"/>
    <property type="project" value="InterPro"/>
</dbReference>
<keyword evidence="2" id="KW-1185">Reference proteome</keyword>
<proteinExistence type="predicted"/>
<organism evidence="1 2">
    <name type="scientific">Halocynthiibacter styelae</name>
    <dbReference type="NCBI Taxonomy" id="2761955"/>
    <lineage>
        <taxon>Bacteria</taxon>
        <taxon>Pseudomonadati</taxon>
        <taxon>Pseudomonadota</taxon>
        <taxon>Alphaproteobacteria</taxon>
        <taxon>Rhodobacterales</taxon>
        <taxon>Paracoccaceae</taxon>
        <taxon>Halocynthiibacter</taxon>
    </lineage>
</organism>
<gene>
    <name evidence="1" type="ORF">H1D41_01100</name>
</gene>
<evidence type="ECO:0008006" key="3">
    <source>
        <dbReference type="Google" id="ProtNLM"/>
    </source>
</evidence>
<dbReference type="GO" id="GO:0046872">
    <property type="term" value="F:metal ion binding"/>
    <property type="evidence" value="ECO:0007669"/>
    <property type="project" value="InterPro"/>
</dbReference>
<dbReference type="InterPro" id="IPR036724">
    <property type="entry name" value="Cobalamin-bd_sf"/>
</dbReference>
<dbReference type="EMBL" id="JADCKQ010000001">
    <property type="protein sequence ID" value="MBI1492226.1"/>
    <property type="molecule type" value="Genomic_DNA"/>
</dbReference>
<name>A0A8J7IL69_9RHOB</name>
<comment type="caution">
    <text evidence="1">The sequence shown here is derived from an EMBL/GenBank/DDBJ whole genome shotgun (WGS) entry which is preliminary data.</text>
</comment>
<accession>A0A8J7IL69</accession>
<protein>
    <recommendedName>
        <fullName evidence="3">B12-binding domain-containing protein</fullName>
    </recommendedName>
</protein>
<sequence length="577" mass="62229">MSSLPDPIEHDALLGQGDLPRGADLLAEGRAAAQEWKVEPSAFQRAFQVTSEAEYKRRMMSEGRVMQHAHLGYRSLETTLDALRDIHKTCAEKGVRIDRFGMCLDWSMGHKVADRAGGMRGTGVILDGPDDFRRITETVPAAMHFGDFMLGFPGAFENAKYALAAGATTLGNLGQYFTFRLPGDNDDIAATAETVRALGLIAAQEIEVLVHSNLDDGFAASFHDLCSALGMAMVEKHIVSTLCGAAYTVCYGHHFTDPVTRIAFQQALTQVLGDTPGSQVYGATVLYEGDAAENYASLASYLLPDILAQNHLPSGHAVNPVPVTENTRIPAPDEVIDAQLNLARLATLAPGFGPLMDLNAVAQVRDEILTDAQAFAQKAMQGLEDGGVDTQDPFQMLLALRRMGAREIEARFGAKTPIVPATTFLELREKAEKISNSETGVRLKDLAKQKLRILTACGDVHEHAKILMDMVFETCDLTVVDGGVSANMSDLAALAQDADIIALSTWNGVALRSTKELLSALEKEGLSRPVFIGGRLNEVPQDSNTGLPVDVTDALRDAGVYPCQDLDEFSQILTSIN</sequence>
<evidence type="ECO:0000313" key="1">
    <source>
        <dbReference type="EMBL" id="MBI1492226.1"/>
    </source>
</evidence>
<evidence type="ECO:0000313" key="2">
    <source>
        <dbReference type="Proteomes" id="UP000640583"/>
    </source>
</evidence>
<reference evidence="1" key="1">
    <citation type="submission" date="2020-10" db="EMBL/GenBank/DDBJ databases">
        <title>Paenihalocynthiibacter styelae gen. nov., sp. nov., isolated from stalked sea squirt Styela clava.</title>
        <authorList>
            <person name="Kim Y.-O."/>
            <person name="Yoon J.-H."/>
        </authorList>
    </citation>
    <scope>NUCLEOTIDE SEQUENCE</scope>
    <source>
        <strain evidence="1">MYP1-1</strain>
    </source>
</reference>
<dbReference type="SUPFAM" id="SSF52242">
    <property type="entry name" value="Cobalamin (vitamin B12)-binding domain"/>
    <property type="match status" value="1"/>
</dbReference>
<dbReference type="Proteomes" id="UP000640583">
    <property type="component" value="Unassembled WGS sequence"/>
</dbReference>
<dbReference type="AlphaFoldDB" id="A0A8J7IL69"/>
<dbReference type="Gene3D" id="3.40.50.280">
    <property type="entry name" value="Cobalamin-binding domain"/>
    <property type="match status" value="1"/>
</dbReference>